<proteinExistence type="predicted"/>
<dbReference type="EMBL" id="JACXAJ010000011">
    <property type="protein sequence ID" value="MBD1398798.1"/>
    <property type="molecule type" value="Genomic_DNA"/>
</dbReference>
<evidence type="ECO:0000313" key="2">
    <source>
        <dbReference type="EMBL" id="MBD1398798.1"/>
    </source>
</evidence>
<gene>
    <name evidence="2" type="primary">mobC</name>
    <name evidence="2" type="ORF">H9Q13_16620</name>
</gene>
<reference evidence="2 3" key="1">
    <citation type="submission" date="2020-09" db="EMBL/GenBank/DDBJ databases">
        <title>Genome sequencing and assembly of Pontibacter sp.</title>
        <authorList>
            <person name="Chhetri G."/>
        </authorList>
    </citation>
    <scope>NUCLEOTIDE SEQUENCE [LARGE SCALE GENOMIC DNA]</scope>
    <source>
        <strain evidence="2 3">JH31</strain>
    </source>
</reference>
<name>A0ABR7XKK5_9BACT</name>
<comment type="caution">
    <text evidence="2">The sequence shown here is derived from an EMBL/GenBank/DDBJ whole genome shotgun (WGS) entry which is preliminary data.</text>
</comment>
<feature type="domain" description="Bacterial mobilisation" evidence="1">
    <location>
        <begin position="12"/>
        <end position="55"/>
    </location>
</feature>
<dbReference type="Pfam" id="PF05713">
    <property type="entry name" value="MobC"/>
    <property type="match status" value="1"/>
</dbReference>
<keyword evidence="3" id="KW-1185">Reference proteome</keyword>
<evidence type="ECO:0000259" key="1">
    <source>
        <dbReference type="Pfam" id="PF05713"/>
    </source>
</evidence>
<organism evidence="2 3">
    <name type="scientific">Pontibacter aquaedesilientis</name>
    <dbReference type="NCBI Taxonomy" id="2766980"/>
    <lineage>
        <taxon>Bacteria</taxon>
        <taxon>Pseudomonadati</taxon>
        <taxon>Bacteroidota</taxon>
        <taxon>Cytophagia</taxon>
        <taxon>Cytophagales</taxon>
        <taxon>Hymenobacteraceae</taxon>
        <taxon>Pontibacter</taxon>
    </lineage>
</organism>
<evidence type="ECO:0000313" key="3">
    <source>
        <dbReference type="Proteomes" id="UP000625551"/>
    </source>
</evidence>
<dbReference type="InterPro" id="IPR008687">
    <property type="entry name" value="MobC"/>
</dbReference>
<sequence length="65" mass="7160">MARLRPGDAATLRMLAGLANNLNQLVRLAHREGLLSVQGKCRQALDQINHTLQQLGNDDRKGDGR</sequence>
<accession>A0ABR7XKK5</accession>
<protein>
    <submittedName>
        <fullName evidence="2">Plasmid mobilization relaxosome protein MobC</fullName>
    </submittedName>
</protein>
<dbReference type="RefSeq" id="WP_191184931.1">
    <property type="nucleotide sequence ID" value="NZ_JACXAJ010000011.1"/>
</dbReference>
<dbReference type="Proteomes" id="UP000625551">
    <property type="component" value="Unassembled WGS sequence"/>
</dbReference>